<dbReference type="Gene3D" id="3.30.590.10">
    <property type="entry name" value="Glutamine synthetase/guanido kinase, catalytic domain"/>
    <property type="match status" value="1"/>
</dbReference>
<name>X1D8P7_9ZZZZ</name>
<feature type="domain" description="GS catalytic" evidence="1">
    <location>
        <begin position="1"/>
        <end position="50"/>
    </location>
</feature>
<accession>X1D8P7</accession>
<proteinExistence type="predicted"/>
<sequence>SLHEALKEFKDSKLMKEIFGETAFKNFYYAKLEENDAYRVVVSEWERNRYIKL</sequence>
<organism evidence="2">
    <name type="scientific">marine sediment metagenome</name>
    <dbReference type="NCBI Taxonomy" id="412755"/>
    <lineage>
        <taxon>unclassified sequences</taxon>
        <taxon>metagenomes</taxon>
        <taxon>ecological metagenomes</taxon>
    </lineage>
</organism>
<dbReference type="EMBL" id="BART01030355">
    <property type="protein sequence ID" value="GAH16597.1"/>
    <property type="molecule type" value="Genomic_DNA"/>
</dbReference>
<evidence type="ECO:0000313" key="2">
    <source>
        <dbReference type="EMBL" id="GAH16597.1"/>
    </source>
</evidence>
<gene>
    <name evidence="2" type="ORF">S01H4_53028</name>
</gene>
<protein>
    <recommendedName>
        <fullName evidence="1">GS catalytic domain-containing protein</fullName>
    </recommendedName>
</protein>
<dbReference type="InterPro" id="IPR008146">
    <property type="entry name" value="Gln_synth_cat_dom"/>
</dbReference>
<reference evidence="2" key="1">
    <citation type="journal article" date="2014" name="Front. Microbiol.">
        <title>High frequency of phylogenetically diverse reductive dehalogenase-homologous genes in deep subseafloor sedimentary metagenomes.</title>
        <authorList>
            <person name="Kawai M."/>
            <person name="Futagami T."/>
            <person name="Toyoda A."/>
            <person name="Takaki Y."/>
            <person name="Nishi S."/>
            <person name="Hori S."/>
            <person name="Arai W."/>
            <person name="Tsubouchi T."/>
            <person name="Morono Y."/>
            <person name="Uchiyama I."/>
            <person name="Ito T."/>
            <person name="Fujiyama A."/>
            <person name="Inagaki F."/>
            <person name="Takami H."/>
        </authorList>
    </citation>
    <scope>NUCLEOTIDE SEQUENCE</scope>
    <source>
        <strain evidence="2">Expedition CK06-06</strain>
    </source>
</reference>
<comment type="caution">
    <text evidence="2">The sequence shown here is derived from an EMBL/GenBank/DDBJ whole genome shotgun (WGS) entry which is preliminary data.</text>
</comment>
<evidence type="ECO:0000259" key="1">
    <source>
        <dbReference type="Pfam" id="PF00120"/>
    </source>
</evidence>
<dbReference type="GO" id="GO:0004356">
    <property type="term" value="F:glutamine synthetase activity"/>
    <property type="evidence" value="ECO:0007669"/>
    <property type="project" value="InterPro"/>
</dbReference>
<dbReference type="InterPro" id="IPR014746">
    <property type="entry name" value="Gln_synth/guanido_kin_cat_dom"/>
</dbReference>
<dbReference type="AlphaFoldDB" id="X1D8P7"/>
<dbReference type="SUPFAM" id="SSF55931">
    <property type="entry name" value="Glutamine synthetase/guanido kinase"/>
    <property type="match status" value="1"/>
</dbReference>
<dbReference type="Pfam" id="PF00120">
    <property type="entry name" value="Gln-synt_C"/>
    <property type="match status" value="1"/>
</dbReference>
<feature type="non-terminal residue" evidence="2">
    <location>
        <position position="1"/>
    </location>
</feature>